<proteinExistence type="predicted"/>
<dbReference type="EMBL" id="BMOD01000007">
    <property type="protein sequence ID" value="GGJ35801.1"/>
    <property type="molecule type" value="Genomic_DNA"/>
</dbReference>
<protein>
    <submittedName>
        <fullName evidence="1">Uncharacterized protein</fullName>
    </submittedName>
</protein>
<dbReference type="Proteomes" id="UP000632222">
    <property type="component" value="Unassembled WGS sequence"/>
</dbReference>
<reference evidence="2" key="1">
    <citation type="journal article" date="2019" name="Int. J. Syst. Evol. Microbiol.">
        <title>The Global Catalogue of Microorganisms (GCM) 10K type strain sequencing project: providing services to taxonomists for standard genome sequencing and annotation.</title>
        <authorList>
            <consortium name="The Broad Institute Genomics Platform"/>
            <consortium name="The Broad Institute Genome Sequencing Center for Infectious Disease"/>
            <person name="Wu L."/>
            <person name="Ma J."/>
        </authorList>
    </citation>
    <scope>NUCLEOTIDE SEQUENCE [LARGE SCALE GENOMIC DNA]</scope>
    <source>
        <strain evidence="2">JCM 14370</strain>
    </source>
</reference>
<organism evidence="1 2">
    <name type="scientific">Deinococcus roseus</name>
    <dbReference type="NCBI Taxonomy" id="392414"/>
    <lineage>
        <taxon>Bacteria</taxon>
        <taxon>Thermotogati</taxon>
        <taxon>Deinococcota</taxon>
        <taxon>Deinococci</taxon>
        <taxon>Deinococcales</taxon>
        <taxon>Deinococcaceae</taxon>
        <taxon>Deinococcus</taxon>
    </lineage>
</organism>
<evidence type="ECO:0000313" key="1">
    <source>
        <dbReference type="EMBL" id="GGJ35801.1"/>
    </source>
</evidence>
<dbReference type="RefSeq" id="WP_189002782.1">
    <property type="nucleotide sequence ID" value="NZ_BMOD01000007.1"/>
</dbReference>
<sequence length="101" mass="11613">MKHTIRYGNFEGFVLHLQSAQRQQRWSGGSRVYWQVLKGNQKIDQGMAENEQMALLYAQEAVKRHQQRTVQQQPTPSEKPAWTLQELLQEAGFPGEDSAAD</sequence>
<comment type="caution">
    <text evidence="1">The sequence shown here is derived from an EMBL/GenBank/DDBJ whole genome shotgun (WGS) entry which is preliminary data.</text>
</comment>
<keyword evidence="2" id="KW-1185">Reference proteome</keyword>
<evidence type="ECO:0000313" key="2">
    <source>
        <dbReference type="Proteomes" id="UP000632222"/>
    </source>
</evidence>
<accession>A0ABQ2CZX2</accession>
<gene>
    <name evidence="1" type="ORF">GCM10008938_22430</name>
</gene>
<name>A0ABQ2CZX2_9DEIO</name>